<accession>A0A0L0JZB7</accession>
<feature type="region of interest" description="Disordered" evidence="1">
    <location>
        <begin position="298"/>
        <end position="317"/>
    </location>
</feature>
<sequence>MRDFRDSAPSYLTVRVTPQAGPLAAFAEQEAAEAMERYPMVVGLGTPQFFPTRECETGGWEILSAGCDEPQGARDDLGSHFRMKAGDADDDTARRKWMAAAERIEREVVDEFRVRGQRFRIARAGQFVRLGPNGPEPPRPSDRDTADVGAAYRLDHRDDGFVIDPYTPTGLSDGLLKLELLSLAGPAGDVPQEVRDDAVAAQYDYPGGVLLTPVFVISRRERNGRWSAPNPGGTHGTPQGARDSLAHWLRVTGPWSRDLDDAKKAEWAALADRLDETRKNVLVVDGLRHRVTRVDRIIRMGPDGPEGPRPSDHDSEPPITVHVQQLKEAGLWEDDEHKPIELDERALKYQALMEEEEARRREWRRARGLRDPG</sequence>
<dbReference type="InterPro" id="IPR045998">
    <property type="entry name" value="DUF5954"/>
</dbReference>
<name>A0A0L0JZB7_9ACTN</name>
<evidence type="ECO:0000313" key="3">
    <source>
        <dbReference type="Proteomes" id="UP000037151"/>
    </source>
</evidence>
<dbReference type="EMBL" id="JPPY01000162">
    <property type="protein sequence ID" value="KND30735.1"/>
    <property type="molecule type" value="Genomic_DNA"/>
</dbReference>
<dbReference type="OrthoDB" id="3450280at2"/>
<dbReference type="PATRIC" id="fig|42234.21.peg.5799"/>
<dbReference type="Proteomes" id="UP000037151">
    <property type="component" value="Unassembled WGS sequence"/>
</dbReference>
<gene>
    <name evidence="2" type="ORF">IQ63_28120</name>
</gene>
<evidence type="ECO:0000256" key="1">
    <source>
        <dbReference type="SAM" id="MobiDB-lite"/>
    </source>
</evidence>
<organism evidence="2 3">
    <name type="scientific">Streptomyces acidiscabies</name>
    <dbReference type="NCBI Taxonomy" id="42234"/>
    <lineage>
        <taxon>Bacteria</taxon>
        <taxon>Bacillati</taxon>
        <taxon>Actinomycetota</taxon>
        <taxon>Actinomycetes</taxon>
        <taxon>Kitasatosporales</taxon>
        <taxon>Streptomycetaceae</taxon>
        <taxon>Streptomyces</taxon>
    </lineage>
</organism>
<evidence type="ECO:0000313" key="2">
    <source>
        <dbReference type="EMBL" id="KND30735.1"/>
    </source>
</evidence>
<protein>
    <recommendedName>
        <fullName evidence="4">PE-PGRS family protein</fullName>
    </recommendedName>
</protein>
<proteinExistence type="predicted"/>
<dbReference type="RefSeq" id="WP_050373088.1">
    <property type="nucleotide sequence ID" value="NZ_KQ257828.1"/>
</dbReference>
<comment type="caution">
    <text evidence="2">The sequence shown here is derived from an EMBL/GenBank/DDBJ whole genome shotgun (WGS) entry which is preliminary data.</text>
</comment>
<dbReference type="Pfam" id="PF19379">
    <property type="entry name" value="DUF5954"/>
    <property type="match status" value="1"/>
</dbReference>
<evidence type="ECO:0008006" key="4">
    <source>
        <dbReference type="Google" id="ProtNLM"/>
    </source>
</evidence>
<dbReference type="AlphaFoldDB" id="A0A0L0JZB7"/>
<reference evidence="3" key="1">
    <citation type="submission" date="2014-07" db="EMBL/GenBank/DDBJ databases">
        <title>Genome sequencing of plant-pathogenic Streptomyces species.</title>
        <authorList>
            <person name="Harrison J."/>
            <person name="Sapp M."/>
            <person name="Thwaites R."/>
            <person name="Studholme D.J."/>
        </authorList>
    </citation>
    <scope>NUCLEOTIDE SEQUENCE [LARGE SCALE GENOMIC DNA]</scope>
    <source>
        <strain evidence="3">NCPPB 4445</strain>
    </source>
</reference>